<feature type="domain" description="P68 RBP/TagC-like beta-propeller" evidence="2">
    <location>
        <begin position="65"/>
        <end position="318"/>
    </location>
</feature>
<keyword evidence="4" id="KW-1185">Reference proteome</keyword>
<accession>A0A2I0SFD8</accession>
<feature type="signal peptide" evidence="1">
    <location>
        <begin position="1"/>
        <end position="37"/>
    </location>
</feature>
<dbReference type="PROSITE" id="PS51318">
    <property type="entry name" value="TAT"/>
    <property type="match status" value="1"/>
</dbReference>
<dbReference type="Proteomes" id="UP000236178">
    <property type="component" value="Unassembled WGS sequence"/>
</dbReference>
<gene>
    <name evidence="3" type="ORF">CW362_33915</name>
</gene>
<evidence type="ECO:0000256" key="1">
    <source>
        <dbReference type="SAM" id="SignalP"/>
    </source>
</evidence>
<dbReference type="Pfam" id="PF21311">
    <property type="entry name" value="Phage_RBD_prop"/>
    <property type="match status" value="1"/>
</dbReference>
<dbReference type="InterPro" id="IPR006311">
    <property type="entry name" value="TAT_signal"/>
</dbReference>
<proteinExistence type="predicted"/>
<protein>
    <submittedName>
        <fullName evidence="3">Teichoic acid biosynthesis protein C</fullName>
    </submittedName>
</protein>
<comment type="caution">
    <text evidence="3">The sequence shown here is derived from an EMBL/GenBank/DDBJ whole genome shotgun (WGS) entry which is preliminary data.</text>
</comment>
<evidence type="ECO:0000259" key="2">
    <source>
        <dbReference type="Pfam" id="PF21311"/>
    </source>
</evidence>
<evidence type="ECO:0000313" key="4">
    <source>
        <dbReference type="Proteomes" id="UP000236178"/>
    </source>
</evidence>
<dbReference type="EMBL" id="PJOS01000102">
    <property type="protein sequence ID" value="PKT68640.1"/>
    <property type="molecule type" value="Genomic_DNA"/>
</dbReference>
<sequence>MNHTHGFPLSRRGLIRTGAGATLAALGLGAGAQTASAAVATTKRFDLSKPSYDLFRSKDTHGARVQQSFAFDWENKFLFVATKRTDSSDSAGDLCINKMDFDGNYISYMHLDGFGHGVSFAALPNGSGTDLWIECAANSNGYGIALTPVRYTAGTTLSSPAASAAYRPISGANEYTCNVDPVYERMIVRYNTTAGKRFAVYPLSDFQTRNIGSPLVDFAQPSIPGKAQGYALYGSYVYFMTGDHYPGDGEPVGDGDTMLYSIDINTGVVKQSEPSTAGSTLWWREPEGMAVYRTDAGEARLFLGFATGKEGDRRSSIFYKNVLI</sequence>
<dbReference type="AlphaFoldDB" id="A0A2I0SFD8"/>
<reference evidence="3 4" key="1">
    <citation type="submission" date="2017-12" db="EMBL/GenBank/DDBJ databases">
        <title>Streptomyces populusis sp. nov., a novel endophytic actinobacterium isolated from stems of Populus adenopoda Maxim.</title>
        <authorList>
            <person name="Wang Z."/>
        </authorList>
    </citation>
    <scope>NUCLEOTIDE SEQUENCE [LARGE SCALE GENOMIC DNA]</scope>
    <source>
        <strain evidence="3 4">A249</strain>
    </source>
</reference>
<keyword evidence="1" id="KW-0732">Signal</keyword>
<dbReference type="InterPro" id="IPR048799">
    <property type="entry name" value="P68_RBP_TagC-like_beta-prop"/>
</dbReference>
<feature type="chain" id="PRO_5014144471" evidence="1">
    <location>
        <begin position="38"/>
        <end position="324"/>
    </location>
</feature>
<organism evidence="3 4">
    <name type="scientific">Streptomyces populi</name>
    <dbReference type="NCBI Taxonomy" id="2058924"/>
    <lineage>
        <taxon>Bacteria</taxon>
        <taxon>Bacillati</taxon>
        <taxon>Actinomycetota</taxon>
        <taxon>Actinomycetes</taxon>
        <taxon>Kitasatosporales</taxon>
        <taxon>Streptomycetaceae</taxon>
        <taxon>Streptomyces</taxon>
    </lineage>
</organism>
<dbReference type="RefSeq" id="WP_103553457.1">
    <property type="nucleotide sequence ID" value="NZ_JBHJSK010000002.1"/>
</dbReference>
<evidence type="ECO:0000313" key="3">
    <source>
        <dbReference type="EMBL" id="PKT68640.1"/>
    </source>
</evidence>
<dbReference type="OrthoDB" id="3968810at2"/>
<name>A0A2I0SFD8_9ACTN</name>